<keyword evidence="1" id="KW-0479">Metal-binding</keyword>
<organism evidence="6 7">
    <name type="scientific">Babesia gibsoni</name>
    <dbReference type="NCBI Taxonomy" id="33632"/>
    <lineage>
        <taxon>Eukaryota</taxon>
        <taxon>Sar</taxon>
        <taxon>Alveolata</taxon>
        <taxon>Apicomplexa</taxon>
        <taxon>Aconoidasida</taxon>
        <taxon>Piroplasmida</taxon>
        <taxon>Babesiidae</taxon>
        <taxon>Babesia</taxon>
    </lineage>
</organism>
<dbReference type="SUPFAM" id="SSF144232">
    <property type="entry name" value="HIT/MYND zinc finger-like"/>
    <property type="match status" value="1"/>
</dbReference>
<dbReference type="AlphaFoldDB" id="A0AAD8PG69"/>
<dbReference type="GO" id="GO:0008270">
    <property type="term" value="F:zinc ion binding"/>
    <property type="evidence" value="ECO:0007669"/>
    <property type="project" value="UniProtKB-KW"/>
</dbReference>
<dbReference type="Gene3D" id="6.10.140.2220">
    <property type="match status" value="1"/>
</dbReference>
<keyword evidence="7" id="KW-1185">Reference proteome</keyword>
<evidence type="ECO:0000259" key="5">
    <source>
        <dbReference type="PROSITE" id="PS50865"/>
    </source>
</evidence>
<evidence type="ECO:0000256" key="1">
    <source>
        <dbReference type="ARBA" id="ARBA00022723"/>
    </source>
</evidence>
<protein>
    <recommendedName>
        <fullName evidence="5">MYND-type domain-containing protein</fullName>
    </recommendedName>
</protein>
<evidence type="ECO:0000313" key="6">
    <source>
        <dbReference type="EMBL" id="KAK1444885.1"/>
    </source>
</evidence>
<name>A0AAD8PG69_BABGI</name>
<reference evidence="6" key="1">
    <citation type="submission" date="2023-08" db="EMBL/GenBank/DDBJ databases">
        <title>Draft sequence of the Babesia gibsoni genome.</title>
        <authorList>
            <person name="Yamagishi J.Y."/>
            <person name="Xuan X.X."/>
        </authorList>
    </citation>
    <scope>NUCLEOTIDE SEQUENCE</scope>
    <source>
        <strain evidence="6">Azabu</strain>
    </source>
</reference>
<evidence type="ECO:0000256" key="4">
    <source>
        <dbReference type="PROSITE-ProRule" id="PRU00134"/>
    </source>
</evidence>
<evidence type="ECO:0000256" key="3">
    <source>
        <dbReference type="ARBA" id="ARBA00022833"/>
    </source>
</evidence>
<dbReference type="InterPro" id="IPR002893">
    <property type="entry name" value="Znf_MYND"/>
</dbReference>
<keyword evidence="3" id="KW-0862">Zinc</keyword>
<comment type="caution">
    <text evidence="6">The sequence shown here is derived from an EMBL/GenBank/DDBJ whole genome shotgun (WGS) entry which is preliminary data.</text>
</comment>
<dbReference type="EMBL" id="JAVEPI010000001">
    <property type="protein sequence ID" value="KAK1444885.1"/>
    <property type="molecule type" value="Genomic_DNA"/>
</dbReference>
<evidence type="ECO:0000256" key="2">
    <source>
        <dbReference type="ARBA" id="ARBA00022771"/>
    </source>
</evidence>
<proteinExistence type="predicted"/>
<gene>
    <name evidence="6" type="ORF">BgAZ_107910</name>
</gene>
<sequence>MASVFKGDMHSPVASFGNEDAIRERPDPNDATSEAYVDELDILKDLFFRSTVTRKIEWTNLFSERQHDFKFWANVTNTLGPFILKCVFNSSMPFKDTCELQRTMDLGSESGVPSVYMANYITNLKRHVSFLLLSGMINNRLPGSLRLIVRGHGYQFFESRINLLLADLTNYDVNALCFNMKALQTLFPYLQEHQPIKLSTVCYRFLTSRFWRFMWLEVAASLKTCPNSGKGELFSTFLELASVLCYGSRSSSFLKRLYKTCMKSLWDPILVVLSWSLEPKVLCRMITYIADLLLMSYQDKCHDLIDRGILKLLMQHVKEAHDSGVEYMGVYKTQTIDERNDFYHHYATIAIRMLEALSTCIKSLLENKLGDDLRTLYDLTSIGIAKMTLLPSAEGTVSASVKYNYVEEKIFTRVLPCFNPECLRIFHVDMPHLHIDGQPLDFRYCSMCGIPCYCSESCAQLHWDASHREVCGFFKALPTFSRFNQSISQDATIMINTFEEDITINPIVDKHGNVYTVF</sequence>
<accession>A0AAD8PG69</accession>
<evidence type="ECO:0000313" key="7">
    <source>
        <dbReference type="Proteomes" id="UP001230268"/>
    </source>
</evidence>
<dbReference type="PROSITE" id="PS50865">
    <property type="entry name" value="ZF_MYND_2"/>
    <property type="match status" value="1"/>
</dbReference>
<keyword evidence="2 4" id="KW-0863">Zinc-finger</keyword>
<feature type="domain" description="MYND-type" evidence="5">
    <location>
        <begin position="419"/>
        <end position="471"/>
    </location>
</feature>
<dbReference type="Proteomes" id="UP001230268">
    <property type="component" value="Unassembled WGS sequence"/>
</dbReference>
<dbReference type="Pfam" id="PF01753">
    <property type="entry name" value="zf-MYND"/>
    <property type="match status" value="1"/>
</dbReference>